<proteinExistence type="predicted"/>
<name>A0A9D2IYQ1_9FIRM</name>
<accession>A0A9D2IYQ1</accession>
<dbReference type="InterPro" id="IPR032287">
    <property type="entry name" value="DUF4838"/>
</dbReference>
<evidence type="ECO:0000313" key="2">
    <source>
        <dbReference type="Proteomes" id="UP000824035"/>
    </source>
</evidence>
<reference evidence="1" key="2">
    <citation type="submission" date="2021-04" db="EMBL/GenBank/DDBJ databases">
        <authorList>
            <person name="Gilroy R."/>
        </authorList>
    </citation>
    <scope>NUCLEOTIDE SEQUENCE</scope>
    <source>
        <strain evidence="1">ChiGjej4B4-18154</strain>
    </source>
</reference>
<gene>
    <name evidence="1" type="ORF">H9813_02910</name>
</gene>
<comment type="caution">
    <text evidence="1">The sequence shown here is derived from an EMBL/GenBank/DDBJ whole genome shotgun (WGS) entry which is preliminary data.</text>
</comment>
<evidence type="ECO:0000313" key="1">
    <source>
        <dbReference type="EMBL" id="HIZ30171.1"/>
    </source>
</evidence>
<dbReference type="Proteomes" id="UP000824035">
    <property type="component" value="Unassembled WGS sequence"/>
</dbReference>
<sequence>MMHFEAIPYGSDPIIQFAADEFVRYMQMPKTDFLMTRGKCQFGRPRSQFQYCIGLISDLAPQAQIQVEDPTLDDGIYIDAWNGSAVIAGTNPRSTLIAVYRFLHELGFRWLRPGEDGVFVPECVWQVNMLVQVQETAAHRHRGVCIEGASSVENLVDMIDWLPKIGCNSYFLQFEDATVFLNRWYAHTNNPYLSAAPKSPEQTKDMTESIIREIKKRGLLLHAMGHGWTTKCLGLQDNGWEKANSSQQIDWMLAQVNGKRELFGGVPTNTNLCYSSAQVRDRFADIVVDYAARHPDVDYLHVWLADTYNNQCECEQCRTLTPSDWYIRILNQIDQMLEARHLPTRIVLLAYQELLWPPQAERLSNPDRFVLMFAPISRSFEKSCLQMGDLPSIPPYRRNQISLPEGLEENVAFLREWKKVFSGDSFDYDYHLGRAHYGDPGYSKISSVLAEDVRCLKKLGLNGLLLCQEQRICFPTALPNYMCGQLLWNTGLDPDQIAQDYYRHCFGSSWRACRRYLETVSSAFDMDFWNGKSCVDKAQALEKLDAFLEEFPSLAKQALATEPSEQKCQTCSHEILKAHREYVALFAKAIHCKLLGQDAEADAAWKDFTDYICRMEESLQPWLDVYRVIEIGENYTDFRR</sequence>
<organism evidence="1 2">
    <name type="scientific">Candidatus Allofournierella merdipullorum</name>
    <dbReference type="NCBI Taxonomy" id="2838595"/>
    <lineage>
        <taxon>Bacteria</taxon>
        <taxon>Bacillati</taxon>
        <taxon>Bacillota</taxon>
        <taxon>Clostridia</taxon>
        <taxon>Eubacteriales</taxon>
        <taxon>Oscillospiraceae</taxon>
        <taxon>Allofournierella</taxon>
    </lineage>
</organism>
<dbReference type="AlphaFoldDB" id="A0A9D2IYQ1"/>
<protein>
    <submittedName>
        <fullName evidence="1">DUF4838 domain-containing protein</fullName>
    </submittedName>
</protein>
<dbReference type="EMBL" id="DXBV01000025">
    <property type="protein sequence ID" value="HIZ30171.1"/>
    <property type="molecule type" value="Genomic_DNA"/>
</dbReference>
<reference evidence="1" key="1">
    <citation type="journal article" date="2021" name="PeerJ">
        <title>Extensive microbial diversity within the chicken gut microbiome revealed by metagenomics and culture.</title>
        <authorList>
            <person name="Gilroy R."/>
            <person name="Ravi A."/>
            <person name="Getino M."/>
            <person name="Pursley I."/>
            <person name="Horton D.L."/>
            <person name="Alikhan N.F."/>
            <person name="Baker D."/>
            <person name="Gharbi K."/>
            <person name="Hall N."/>
            <person name="Watson M."/>
            <person name="Adriaenssens E.M."/>
            <person name="Foster-Nyarko E."/>
            <person name="Jarju S."/>
            <person name="Secka A."/>
            <person name="Antonio M."/>
            <person name="Oren A."/>
            <person name="Chaudhuri R.R."/>
            <person name="La Ragione R."/>
            <person name="Hildebrand F."/>
            <person name="Pallen M.J."/>
        </authorList>
    </citation>
    <scope>NUCLEOTIDE SEQUENCE</scope>
    <source>
        <strain evidence="1">ChiGjej4B4-18154</strain>
    </source>
</reference>
<dbReference type="Pfam" id="PF16126">
    <property type="entry name" value="DUF4838"/>
    <property type="match status" value="1"/>
</dbReference>